<dbReference type="GO" id="GO:0006508">
    <property type="term" value="P:proteolysis"/>
    <property type="evidence" value="ECO:0007669"/>
    <property type="project" value="InterPro"/>
</dbReference>
<keyword evidence="3" id="KW-1185">Reference proteome</keyword>
<dbReference type="Gene3D" id="2.120.10.30">
    <property type="entry name" value="TolB, C-terminal domain"/>
    <property type="match status" value="1"/>
</dbReference>
<dbReference type="EMBL" id="JAULSO010000003">
    <property type="protein sequence ID" value="KAK3685225.1"/>
    <property type="molecule type" value="Genomic_DNA"/>
</dbReference>
<dbReference type="PANTHER" id="PTHR43056:SF5">
    <property type="entry name" value="PEPTIDASE S9 PROLYL OLIGOPEPTIDASE CATALYTIC DOMAIN-CONTAINING PROTEIN"/>
    <property type="match status" value="1"/>
</dbReference>
<sequence>MSSKTIAPYGEWKSDISAEAATAGSRSLTSPRVCPKKKRAFFVESRTNGTNGIVEITPSGLKHVLPDSSSVATAVYEYGGLAYAVIPGDRLTILFSDARAKALKVLDVDDGTVSTVLESATLRYADFDPHPEIADVSHDHAWVLAVEEDHAKPKPVDVKNYVVAINTVTKEIRRVVEGADFYSYPRFSPDGRHIAWLQWNHPNMPFLGVKLFLAEFNSSDASVVNVKAVAGHDGNSIAEPRWSPDGQLYFGSDESGYRQLCKLDNHICEQIVLPGLENAEFGEAQWRVGCQTYVFLTNTTMIAAPAMFGSYQLVHINLETKAWTKLDVLLTDIHVDCLAPISATSFLVIGSGHTTPSGVYRVTISPDLTTQTTILSSSVDAILPESIFSSPQHIQLTTAHAPTRVVHGFFWPPHNPNYTAPVGTLPPLIITPHGGPTGHTAPGLNMKLQYFTSRGYAYFAINFTGSSAHGKAYREALFGAWGILDRDDVVEAINDLAARGLIDAARVGIEGGSAGGYNVLCSLTWHPAMFAGGISYCGVSDLKALDVETHKMESRYLEVLLRLEGVSDEDKERLFRERSPLYHAQKITAPLLLVHGDEDTVVPIAQSREVKSKIEGQGGEVEMIVLEGEGHNFHRAESWRTILVEGEKWWARTLLRRGAEE</sequence>
<dbReference type="SUPFAM" id="SSF53474">
    <property type="entry name" value="alpha/beta-Hydrolases"/>
    <property type="match status" value="1"/>
</dbReference>
<evidence type="ECO:0000313" key="2">
    <source>
        <dbReference type="EMBL" id="KAK3685225.1"/>
    </source>
</evidence>
<evidence type="ECO:0000259" key="1">
    <source>
        <dbReference type="Pfam" id="PF00326"/>
    </source>
</evidence>
<reference evidence="2" key="1">
    <citation type="journal article" date="2023" name="Mol. Phylogenet. Evol.">
        <title>Genome-scale phylogeny and comparative genomics of the fungal order Sordariales.</title>
        <authorList>
            <person name="Hensen N."/>
            <person name="Bonometti L."/>
            <person name="Westerberg I."/>
            <person name="Brannstrom I.O."/>
            <person name="Guillou S."/>
            <person name="Cros-Aarteil S."/>
            <person name="Calhoun S."/>
            <person name="Haridas S."/>
            <person name="Kuo A."/>
            <person name="Mondo S."/>
            <person name="Pangilinan J."/>
            <person name="Riley R."/>
            <person name="LaButti K."/>
            <person name="Andreopoulos B."/>
            <person name="Lipzen A."/>
            <person name="Chen C."/>
            <person name="Yan M."/>
            <person name="Daum C."/>
            <person name="Ng V."/>
            <person name="Clum A."/>
            <person name="Steindorff A."/>
            <person name="Ohm R.A."/>
            <person name="Martin F."/>
            <person name="Silar P."/>
            <person name="Natvig D.O."/>
            <person name="Lalanne C."/>
            <person name="Gautier V."/>
            <person name="Ament-Velasquez S.L."/>
            <person name="Kruys A."/>
            <person name="Hutchinson M.I."/>
            <person name="Powell A.J."/>
            <person name="Barry K."/>
            <person name="Miller A.N."/>
            <person name="Grigoriev I.V."/>
            <person name="Debuchy R."/>
            <person name="Gladieux P."/>
            <person name="Hiltunen Thoren M."/>
            <person name="Johannesson H."/>
        </authorList>
    </citation>
    <scope>NUCLEOTIDE SEQUENCE</scope>
    <source>
        <strain evidence="2">CBS 314.62</strain>
    </source>
</reference>
<organism evidence="2 3">
    <name type="scientific">Podospora appendiculata</name>
    <dbReference type="NCBI Taxonomy" id="314037"/>
    <lineage>
        <taxon>Eukaryota</taxon>
        <taxon>Fungi</taxon>
        <taxon>Dikarya</taxon>
        <taxon>Ascomycota</taxon>
        <taxon>Pezizomycotina</taxon>
        <taxon>Sordariomycetes</taxon>
        <taxon>Sordariomycetidae</taxon>
        <taxon>Sordariales</taxon>
        <taxon>Podosporaceae</taxon>
        <taxon>Podospora</taxon>
    </lineage>
</organism>
<dbReference type="InterPro" id="IPR029058">
    <property type="entry name" value="AB_hydrolase_fold"/>
</dbReference>
<dbReference type="InterPro" id="IPR011659">
    <property type="entry name" value="WD40"/>
</dbReference>
<reference evidence="2" key="2">
    <citation type="submission" date="2023-06" db="EMBL/GenBank/DDBJ databases">
        <authorList>
            <consortium name="Lawrence Berkeley National Laboratory"/>
            <person name="Haridas S."/>
            <person name="Hensen N."/>
            <person name="Bonometti L."/>
            <person name="Westerberg I."/>
            <person name="Brannstrom I.O."/>
            <person name="Guillou S."/>
            <person name="Cros-Aarteil S."/>
            <person name="Calhoun S."/>
            <person name="Kuo A."/>
            <person name="Mondo S."/>
            <person name="Pangilinan J."/>
            <person name="Riley R."/>
            <person name="Labutti K."/>
            <person name="Andreopoulos B."/>
            <person name="Lipzen A."/>
            <person name="Chen C."/>
            <person name="Yanf M."/>
            <person name="Daum C."/>
            <person name="Ng V."/>
            <person name="Clum A."/>
            <person name="Steindorff A."/>
            <person name="Ohm R."/>
            <person name="Martin F."/>
            <person name="Silar P."/>
            <person name="Natvig D."/>
            <person name="Lalanne C."/>
            <person name="Gautier V."/>
            <person name="Ament-Velasquez S.L."/>
            <person name="Kruys A."/>
            <person name="Hutchinson M.I."/>
            <person name="Powell A.J."/>
            <person name="Barry K."/>
            <person name="Miller A.N."/>
            <person name="Grigoriev I.V."/>
            <person name="Debuchy R."/>
            <person name="Gladieux P."/>
            <person name="Thoren M.H."/>
            <person name="Johannesson H."/>
        </authorList>
    </citation>
    <scope>NUCLEOTIDE SEQUENCE</scope>
    <source>
        <strain evidence="2">CBS 314.62</strain>
    </source>
</reference>
<dbReference type="GO" id="GO:0008236">
    <property type="term" value="F:serine-type peptidase activity"/>
    <property type="evidence" value="ECO:0007669"/>
    <property type="project" value="InterPro"/>
</dbReference>
<evidence type="ECO:0000313" key="3">
    <source>
        <dbReference type="Proteomes" id="UP001270362"/>
    </source>
</evidence>
<feature type="domain" description="Peptidase S9 prolyl oligopeptidase catalytic" evidence="1">
    <location>
        <begin position="445"/>
        <end position="650"/>
    </location>
</feature>
<dbReference type="AlphaFoldDB" id="A0AAE0X511"/>
<accession>A0AAE0X511</accession>
<protein>
    <submittedName>
        <fullName evidence="2">Peptidase S9 prolyl oligopeptidase active site-containing protein</fullName>
    </submittedName>
</protein>
<gene>
    <name evidence="2" type="ORF">B0T22DRAFT_482212</name>
</gene>
<dbReference type="Proteomes" id="UP001270362">
    <property type="component" value="Unassembled WGS sequence"/>
</dbReference>
<dbReference type="SUPFAM" id="SSF82171">
    <property type="entry name" value="DPP6 N-terminal domain-like"/>
    <property type="match status" value="1"/>
</dbReference>
<name>A0AAE0X511_9PEZI</name>
<dbReference type="Gene3D" id="3.40.50.1820">
    <property type="entry name" value="alpha/beta hydrolase"/>
    <property type="match status" value="1"/>
</dbReference>
<proteinExistence type="predicted"/>
<dbReference type="InterPro" id="IPR011042">
    <property type="entry name" value="6-blade_b-propeller_TolB-like"/>
</dbReference>
<dbReference type="InterPro" id="IPR001375">
    <property type="entry name" value="Peptidase_S9_cat"/>
</dbReference>
<dbReference type="Pfam" id="PF00326">
    <property type="entry name" value="Peptidase_S9"/>
    <property type="match status" value="1"/>
</dbReference>
<dbReference type="InterPro" id="IPR050585">
    <property type="entry name" value="Xaa-Pro_dipeptidyl-ppase/CocE"/>
</dbReference>
<dbReference type="Pfam" id="PF07676">
    <property type="entry name" value="PD40"/>
    <property type="match status" value="2"/>
</dbReference>
<dbReference type="PANTHER" id="PTHR43056">
    <property type="entry name" value="PEPTIDASE S9 PROLYL OLIGOPEPTIDASE"/>
    <property type="match status" value="1"/>
</dbReference>
<comment type="caution">
    <text evidence="2">The sequence shown here is derived from an EMBL/GenBank/DDBJ whole genome shotgun (WGS) entry which is preliminary data.</text>
</comment>